<gene>
    <name evidence="1" type="ORF">M9Y10_000026</name>
</gene>
<evidence type="ECO:0008006" key="3">
    <source>
        <dbReference type="Google" id="ProtNLM"/>
    </source>
</evidence>
<evidence type="ECO:0000313" key="1">
    <source>
        <dbReference type="EMBL" id="KAK8897798.1"/>
    </source>
</evidence>
<reference evidence="1 2" key="1">
    <citation type="submission" date="2024-04" db="EMBL/GenBank/DDBJ databases">
        <title>Tritrichomonas musculus Genome.</title>
        <authorList>
            <person name="Alves-Ferreira E."/>
            <person name="Grigg M."/>
            <person name="Lorenzi H."/>
            <person name="Galac M."/>
        </authorList>
    </citation>
    <scope>NUCLEOTIDE SEQUENCE [LARGE SCALE GENOMIC DNA]</scope>
    <source>
        <strain evidence="1 2">EAF2021</strain>
    </source>
</reference>
<proteinExistence type="predicted"/>
<sequence>MSSPEELRNRAEAARKGKNYTQAADLYSDLLAEVYSDDKDLSVQVCKDLVHYGECLLNTGENDEDTFETIWEVLENARVGYEKMKEEDRPAEGLIDVHELLGELSLKRLDLEEAVSQYQQSSELALANPNLSWRIPLNSLFMKATALNYLGKLPEYRDALDKAINFIDEEKAKPKNAADIKAMDEIRADFVNRRENIRP</sequence>
<name>A0ABR2L432_9EUKA</name>
<protein>
    <recommendedName>
        <fullName evidence="3">Tetratricopeptide repeat protein</fullName>
    </recommendedName>
</protein>
<dbReference type="InterPro" id="IPR011990">
    <property type="entry name" value="TPR-like_helical_dom_sf"/>
</dbReference>
<keyword evidence="2" id="KW-1185">Reference proteome</keyword>
<dbReference type="Gene3D" id="1.25.40.10">
    <property type="entry name" value="Tetratricopeptide repeat domain"/>
    <property type="match status" value="1"/>
</dbReference>
<accession>A0ABR2L432</accession>
<organism evidence="1 2">
    <name type="scientific">Tritrichomonas musculus</name>
    <dbReference type="NCBI Taxonomy" id="1915356"/>
    <lineage>
        <taxon>Eukaryota</taxon>
        <taxon>Metamonada</taxon>
        <taxon>Parabasalia</taxon>
        <taxon>Tritrichomonadida</taxon>
        <taxon>Tritrichomonadidae</taxon>
        <taxon>Tritrichomonas</taxon>
    </lineage>
</organism>
<comment type="caution">
    <text evidence="1">The sequence shown here is derived from an EMBL/GenBank/DDBJ whole genome shotgun (WGS) entry which is preliminary data.</text>
</comment>
<evidence type="ECO:0000313" key="2">
    <source>
        <dbReference type="Proteomes" id="UP001470230"/>
    </source>
</evidence>
<dbReference type="EMBL" id="JAPFFF010000001">
    <property type="protein sequence ID" value="KAK8897798.1"/>
    <property type="molecule type" value="Genomic_DNA"/>
</dbReference>
<dbReference type="Proteomes" id="UP001470230">
    <property type="component" value="Unassembled WGS sequence"/>
</dbReference>
<dbReference type="SUPFAM" id="SSF48452">
    <property type="entry name" value="TPR-like"/>
    <property type="match status" value="1"/>
</dbReference>